<sequence>MVVGAKTLNRSRHWANRLNRPGYQSTGSPCLVEVQLRSVKNTLSHPIVFPSRLRYPPSRSTSDRGPVEAMRKILKCGVSLERLFKSEVSLEDYKGYLEPKVQDELDVNVLLLESDPNHSTLTKSLPIVSNAGNTHQITTRSKNGIFKPRVFITIGAPTFVTKTFQQPPWHDAMKDEF</sequence>
<accession>A0A438BQB5</accession>
<organism evidence="1 2">
    <name type="scientific">Vitis vinifera</name>
    <name type="common">Grape</name>
    <dbReference type="NCBI Taxonomy" id="29760"/>
    <lineage>
        <taxon>Eukaryota</taxon>
        <taxon>Viridiplantae</taxon>
        <taxon>Streptophyta</taxon>
        <taxon>Embryophyta</taxon>
        <taxon>Tracheophyta</taxon>
        <taxon>Spermatophyta</taxon>
        <taxon>Magnoliopsida</taxon>
        <taxon>eudicotyledons</taxon>
        <taxon>Gunneridae</taxon>
        <taxon>Pentapetalae</taxon>
        <taxon>rosids</taxon>
        <taxon>Vitales</taxon>
        <taxon>Vitaceae</taxon>
        <taxon>Viteae</taxon>
        <taxon>Vitis</taxon>
    </lineage>
</organism>
<dbReference type="EMBL" id="QGNW01002663">
    <property type="protein sequence ID" value="RVW13153.1"/>
    <property type="molecule type" value="Genomic_DNA"/>
</dbReference>
<protein>
    <submittedName>
        <fullName evidence="1">Uncharacterized protein</fullName>
    </submittedName>
</protein>
<evidence type="ECO:0000313" key="2">
    <source>
        <dbReference type="Proteomes" id="UP000288805"/>
    </source>
</evidence>
<dbReference type="AlphaFoldDB" id="A0A438BQB5"/>
<dbReference type="Proteomes" id="UP000288805">
    <property type="component" value="Unassembled WGS sequence"/>
</dbReference>
<gene>
    <name evidence="1" type="ORF">CK203_104963</name>
</gene>
<proteinExistence type="predicted"/>
<comment type="caution">
    <text evidence="1">The sequence shown here is derived from an EMBL/GenBank/DDBJ whole genome shotgun (WGS) entry which is preliminary data.</text>
</comment>
<name>A0A438BQB5_VITVI</name>
<reference evidence="1 2" key="1">
    <citation type="journal article" date="2018" name="PLoS Genet.">
        <title>Population sequencing reveals clonal diversity and ancestral inbreeding in the grapevine cultivar Chardonnay.</title>
        <authorList>
            <person name="Roach M.J."/>
            <person name="Johnson D.L."/>
            <person name="Bohlmann J."/>
            <person name="van Vuuren H.J."/>
            <person name="Jones S.J."/>
            <person name="Pretorius I.S."/>
            <person name="Schmidt S.A."/>
            <person name="Borneman A.R."/>
        </authorList>
    </citation>
    <scope>NUCLEOTIDE SEQUENCE [LARGE SCALE GENOMIC DNA]</scope>
    <source>
        <strain evidence="2">cv. Chardonnay</strain>
        <tissue evidence="1">Leaf</tissue>
    </source>
</reference>
<evidence type="ECO:0000313" key="1">
    <source>
        <dbReference type="EMBL" id="RVW13153.1"/>
    </source>
</evidence>